<keyword evidence="1" id="KW-1133">Transmembrane helix</keyword>
<feature type="transmembrane region" description="Helical" evidence="1">
    <location>
        <begin position="38"/>
        <end position="58"/>
    </location>
</feature>
<name>A0A919DKF6_9ACTN</name>
<keyword evidence="1" id="KW-0812">Transmembrane</keyword>
<feature type="transmembrane region" description="Helical" evidence="1">
    <location>
        <begin position="78"/>
        <end position="97"/>
    </location>
</feature>
<proteinExistence type="predicted"/>
<organism evidence="2 3">
    <name type="scientific">Streptomyces capitiformicae</name>
    <dbReference type="NCBI Taxonomy" id="2014920"/>
    <lineage>
        <taxon>Bacteria</taxon>
        <taxon>Bacillati</taxon>
        <taxon>Actinomycetota</taxon>
        <taxon>Actinomycetes</taxon>
        <taxon>Kitasatosporales</taxon>
        <taxon>Streptomycetaceae</taxon>
        <taxon>Streptomyces</taxon>
    </lineage>
</organism>
<keyword evidence="3" id="KW-1185">Reference proteome</keyword>
<feature type="transmembrane region" description="Helical" evidence="1">
    <location>
        <begin position="6"/>
        <end position="26"/>
    </location>
</feature>
<reference evidence="2" key="1">
    <citation type="journal article" date="2014" name="Int. J. Syst. Evol. Microbiol.">
        <title>Complete genome sequence of Corynebacterium casei LMG S-19264T (=DSM 44701T), isolated from a smear-ripened cheese.</title>
        <authorList>
            <consortium name="US DOE Joint Genome Institute (JGI-PGF)"/>
            <person name="Walter F."/>
            <person name="Albersmeier A."/>
            <person name="Kalinowski J."/>
            <person name="Ruckert C."/>
        </authorList>
    </citation>
    <scope>NUCLEOTIDE SEQUENCE</scope>
    <source>
        <strain evidence="2">CGMCC 4.7403</strain>
    </source>
</reference>
<evidence type="ECO:0000313" key="3">
    <source>
        <dbReference type="Proteomes" id="UP000603227"/>
    </source>
</evidence>
<reference evidence="2" key="2">
    <citation type="submission" date="2020-09" db="EMBL/GenBank/DDBJ databases">
        <authorList>
            <person name="Sun Q."/>
            <person name="Zhou Y."/>
        </authorList>
    </citation>
    <scope>NUCLEOTIDE SEQUENCE</scope>
    <source>
        <strain evidence="2">CGMCC 4.7403</strain>
    </source>
</reference>
<sequence length="108" mass="11780">METFTFGPFAAGATAFAMTAGMIYMTRMRKEQGLPSGSLFLVPWVVVLTAISLAPWALSHTIDGHKPGDVFNAWSIGFPIGIFLGSFGGILWTLAALKTHFPERYGRR</sequence>
<protein>
    <submittedName>
        <fullName evidence="2">Uncharacterized protein</fullName>
    </submittedName>
</protein>
<evidence type="ECO:0000256" key="1">
    <source>
        <dbReference type="SAM" id="Phobius"/>
    </source>
</evidence>
<dbReference type="EMBL" id="BNAT01000036">
    <property type="protein sequence ID" value="GHE51039.1"/>
    <property type="molecule type" value="Genomic_DNA"/>
</dbReference>
<comment type="caution">
    <text evidence="2">The sequence shown here is derived from an EMBL/GenBank/DDBJ whole genome shotgun (WGS) entry which is preliminary data.</text>
</comment>
<evidence type="ECO:0000313" key="2">
    <source>
        <dbReference type="EMBL" id="GHE51039.1"/>
    </source>
</evidence>
<dbReference type="AlphaFoldDB" id="A0A919DKF6"/>
<accession>A0A919DKF6</accession>
<keyword evidence="1" id="KW-0472">Membrane</keyword>
<dbReference type="RefSeq" id="WP_189786718.1">
    <property type="nucleotide sequence ID" value="NZ_BNAT01000036.1"/>
</dbReference>
<gene>
    <name evidence="2" type="ORF">GCM10017771_73050</name>
</gene>
<dbReference type="Proteomes" id="UP000603227">
    <property type="component" value="Unassembled WGS sequence"/>
</dbReference>